<evidence type="ECO:0000256" key="1">
    <source>
        <dbReference type="SAM" id="MobiDB-lite"/>
    </source>
</evidence>
<comment type="caution">
    <text evidence="2">The sequence shown here is derived from an EMBL/GenBank/DDBJ whole genome shotgun (WGS) entry which is preliminary data.</text>
</comment>
<gene>
    <name evidence="2" type="ORF">ACFOD9_01770</name>
</gene>
<feature type="compositionally biased region" description="Low complexity" evidence="1">
    <location>
        <begin position="103"/>
        <end position="115"/>
    </location>
</feature>
<keyword evidence="3" id="KW-1185">Reference proteome</keyword>
<accession>A0ABV7ILV7</accession>
<dbReference type="Proteomes" id="UP001595604">
    <property type="component" value="Unassembled WGS sequence"/>
</dbReference>
<feature type="region of interest" description="Disordered" evidence="1">
    <location>
        <begin position="76"/>
        <end position="115"/>
    </location>
</feature>
<evidence type="ECO:0008006" key="4">
    <source>
        <dbReference type="Google" id="ProtNLM"/>
    </source>
</evidence>
<sequence length="115" mass="11765">MAHVLTDWRKTALGAGGLAVLAIMFTHEGGVAETAVTGAEELASRNQAQIRAGAETHKAWFAADESTYEVHAVAPPPRAALPGPDPAEIGVAPRREPVGPDFPAGLAPPGQAQPG</sequence>
<reference evidence="3" key="1">
    <citation type="journal article" date="2019" name="Int. J. Syst. Evol. Microbiol.">
        <title>The Global Catalogue of Microorganisms (GCM) 10K type strain sequencing project: providing services to taxonomists for standard genome sequencing and annotation.</title>
        <authorList>
            <consortium name="The Broad Institute Genomics Platform"/>
            <consortium name="The Broad Institute Genome Sequencing Center for Infectious Disease"/>
            <person name="Wu L."/>
            <person name="Ma J."/>
        </authorList>
    </citation>
    <scope>NUCLEOTIDE SEQUENCE [LARGE SCALE GENOMIC DNA]</scope>
    <source>
        <strain evidence="3">KCTC 42984</strain>
    </source>
</reference>
<evidence type="ECO:0000313" key="3">
    <source>
        <dbReference type="Proteomes" id="UP001595604"/>
    </source>
</evidence>
<evidence type="ECO:0000313" key="2">
    <source>
        <dbReference type="EMBL" id="MFC3172972.1"/>
    </source>
</evidence>
<feature type="compositionally biased region" description="Pro residues" evidence="1">
    <location>
        <begin position="76"/>
        <end position="85"/>
    </location>
</feature>
<name>A0ABV7ILV7_9SPHN</name>
<dbReference type="EMBL" id="JBHRTQ010000002">
    <property type="protein sequence ID" value="MFC3172972.1"/>
    <property type="molecule type" value="Genomic_DNA"/>
</dbReference>
<protein>
    <recommendedName>
        <fullName evidence="4">Secreted protein</fullName>
    </recommendedName>
</protein>
<dbReference type="RefSeq" id="WP_379508365.1">
    <property type="nucleotide sequence ID" value="NZ_JBHRTQ010000002.1"/>
</dbReference>
<proteinExistence type="predicted"/>
<organism evidence="2 3">
    <name type="scientific">Novosphingobium bradum</name>
    <dbReference type="NCBI Taxonomy" id="1737444"/>
    <lineage>
        <taxon>Bacteria</taxon>
        <taxon>Pseudomonadati</taxon>
        <taxon>Pseudomonadota</taxon>
        <taxon>Alphaproteobacteria</taxon>
        <taxon>Sphingomonadales</taxon>
        <taxon>Sphingomonadaceae</taxon>
        <taxon>Novosphingobium</taxon>
    </lineage>
</organism>